<dbReference type="PANTHER" id="PTHR15138:SF14">
    <property type="entry name" value="TRANSCRIPTION INITIATION FACTOR TFIID SUBUNIT 4"/>
    <property type="match status" value="1"/>
</dbReference>
<dbReference type="InterPro" id="IPR007900">
    <property type="entry name" value="TAF4_C"/>
</dbReference>
<feature type="domain" description="Transcription initiation factor TFIID component TAF4 C-terminal" evidence="6">
    <location>
        <begin position="71"/>
        <end position="247"/>
    </location>
</feature>
<evidence type="ECO:0000313" key="8">
    <source>
        <dbReference type="Proteomes" id="UP000494163"/>
    </source>
</evidence>
<dbReference type="OMA" id="TMMFLND"/>
<dbReference type="Proteomes" id="UP000494163">
    <property type="component" value="Chromosome 2L"/>
</dbReference>
<evidence type="ECO:0000256" key="5">
    <source>
        <dbReference type="ARBA" id="ARBA00023242"/>
    </source>
</evidence>
<dbReference type="PANTHER" id="PTHR15138">
    <property type="entry name" value="TRANSCRIPTION INITIATION FACTOR TFIID SUBUNIT 4"/>
    <property type="match status" value="1"/>
</dbReference>
<evidence type="ECO:0000259" key="6">
    <source>
        <dbReference type="Pfam" id="PF05236"/>
    </source>
</evidence>
<dbReference type="OrthoDB" id="7844608at2759"/>
<evidence type="ECO:0000256" key="2">
    <source>
        <dbReference type="ARBA" id="ARBA00006178"/>
    </source>
</evidence>
<organism evidence="7 8">
    <name type="scientific">Drosophila busckii</name>
    <name type="common">Fruit fly</name>
    <dbReference type="NCBI Taxonomy" id="30019"/>
    <lineage>
        <taxon>Eukaryota</taxon>
        <taxon>Metazoa</taxon>
        <taxon>Ecdysozoa</taxon>
        <taxon>Arthropoda</taxon>
        <taxon>Hexapoda</taxon>
        <taxon>Insecta</taxon>
        <taxon>Pterygota</taxon>
        <taxon>Neoptera</taxon>
        <taxon>Endopterygota</taxon>
        <taxon>Diptera</taxon>
        <taxon>Brachycera</taxon>
        <taxon>Muscomorpha</taxon>
        <taxon>Ephydroidea</taxon>
        <taxon>Drosophilidae</taxon>
        <taxon>Drosophila</taxon>
    </lineage>
</organism>
<proteinExistence type="inferred from homology"/>
<dbReference type="AlphaFoldDB" id="A0A0M4ENK7"/>
<accession>A0A0M4ENK7</accession>
<dbReference type="InterPro" id="IPR045144">
    <property type="entry name" value="TAF4"/>
</dbReference>
<dbReference type="GO" id="GO:0003677">
    <property type="term" value="F:DNA binding"/>
    <property type="evidence" value="ECO:0007669"/>
    <property type="project" value="TreeGrafter"/>
</dbReference>
<evidence type="ECO:0000256" key="4">
    <source>
        <dbReference type="ARBA" id="ARBA00023163"/>
    </source>
</evidence>
<dbReference type="GO" id="GO:0005669">
    <property type="term" value="C:transcription factor TFIID complex"/>
    <property type="evidence" value="ECO:0007669"/>
    <property type="project" value="InterPro"/>
</dbReference>
<evidence type="ECO:0000256" key="3">
    <source>
        <dbReference type="ARBA" id="ARBA00023015"/>
    </source>
</evidence>
<keyword evidence="3" id="KW-0805">Transcription regulation</keyword>
<name>A0A0M4ENK7_DROBS</name>
<comment type="similarity">
    <text evidence="2">Belongs to the TAF4 family.</text>
</comment>
<reference evidence="7 8" key="1">
    <citation type="submission" date="2015-08" db="EMBL/GenBank/DDBJ databases">
        <title>Ancestral chromatin configuration constrains chromatin evolution on differentiating sex chromosomes in Drosophila.</title>
        <authorList>
            <person name="Zhou Q."/>
            <person name="Bachtrog D."/>
        </authorList>
    </citation>
    <scope>NUCLEOTIDE SEQUENCE [LARGE SCALE GENOMIC DNA]</scope>
    <source>
        <tissue evidence="7">Whole larvae</tissue>
    </source>
</reference>
<evidence type="ECO:0000256" key="1">
    <source>
        <dbReference type="ARBA" id="ARBA00004123"/>
    </source>
</evidence>
<evidence type="ECO:0000313" key="7">
    <source>
        <dbReference type="EMBL" id="ALC38262.1"/>
    </source>
</evidence>
<dbReference type="GO" id="GO:0016251">
    <property type="term" value="F:RNA polymerase II general transcription initiation factor activity"/>
    <property type="evidence" value="ECO:0007669"/>
    <property type="project" value="TreeGrafter"/>
</dbReference>
<dbReference type="GO" id="GO:0006367">
    <property type="term" value="P:transcription initiation at RNA polymerase II promoter"/>
    <property type="evidence" value="ECO:0007669"/>
    <property type="project" value="TreeGrafter"/>
</dbReference>
<sequence>MLPNNNNSKPIEVPMQSYAGQRLIIAKPLVPEQQPKVNNKYNNQESARISHFESKSIERMLLSFCAVESISLNKHNADVLIEVLLAAVECYMKHLLSSTIELCQHRTGNRLYNDPNCVVNDNMRTTMMFLNDREVTGYGNSDDDTNYGHRRRWKKLQRNRNFTACDNEIRLETTNNTALLALGARKPPTMGAAAVAAGSSAGSAAKSSSAALPQRAFTMRIKHVNVKDVMQFMEDQQRYAKSKLLYDAYINYKW</sequence>
<comment type="subcellular location">
    <subcellularLocation>
        <location evidence="1">Nucleus</location>
    </subcellularLocation>
</comment>
<keyword evidence="4" id="KW-0804">Transcription</keyword>
<protein>
    <submittedName>
        <fullName evidence="7">Nht</fullName>
    </submittedName>
</protein>
<keyword evidence="8" id="KW-1185">Reference proteome</keyword>
<keyword evidence="5" id="KW-0539">Nucleus</keyword>
<dbReference type="EMBL" id="CP012523">
    <property type="protein sequence ID" value="ALC38262.1"/>
    <property type="molecule type" value="Genomic_DNA"/>
</dbReference>
<gene>
    <name evidence="7" type="ORF">Dbus_chr2Lg347</name>
</gene>
<dbReference type="STRING" id="30019.A0A0M4ENK7"/>
<dbReference type="Pfam" id="PF05236">
    <property type="entry name" value="TAF4"/>
    <property type="match status" value="1"/>
</dbReference>